<evidence type="ECO:0000313" key="5">
    <source>
        <dbReference type="EMBL" id="KAJ7319189.1"/>
    </source>
</evidence>
<feature type="domain" description="C-type lectin" evidence="3">
    <location>
        <begin position="185"/>
        <end position="314"/>
    </location>
</feature>
<reference evidence="5" key="1">
    <citation type="submission" date="2023-01" db="EMBL/GenBank/DDBJ databases">
        <title>Genome assembly of the deep-sea coral Lophelia pertusa.</title>
        <authorList>
            <person name="Herrera S."/>
            <person name="Cordes E."/>
        </authorList>
    </citation>
    <scope>NUCLEOTIDE SEQUENCE</scope>
    <source>
        <strain evidence="5">USNM1676648</strain>
        <tissue evidence="5">Polyp</tissue>
    </source>
</reference>
<dbReference type="PROSITE" id="PS00615">
    <property type="entry name" value="C_TYPE_LECTIN_1"/>
    <property type="match status" value="1"/>
</dbReference>
<gene>
    <name evidence="5" type="ORF">OS493_036478</name>
</gene>
<dbReference type="InterPro" id="IPR036465">
    <property type="entry name" value="vWFA_dom_sf"/>
</dbReference>
<dbReference type="OrthoDB" id="5963260at2759"/>
<dbReference type="PANTHER" id="PTHR22803">
    <property type="entry name" value="MANNOSE, PHOSPHOLIPASE, LECTIN RECEPTOR RELATED"/>
    <property type="match status" value="1"/>
</dbReference>
<accession>A0A9W9YAF6</accession>
<feature type="domain" description="C-type lectin" evidence="3">
    <location>
        <begin position="33"/>
        <end position="165"/>
    </location>
</feature>
<sequence length="520" mass="59684">MSCSCCYALAAFLCLFAVFPVSTQSSPGYAFEHNNYIYKFVFPEDDTRTWNEAETLCKTQENGHLTSLVSNNEFTWVDGVIRNILQGTNSKVKLWIGGSDRRMNDAWDFVDGKPLRYNVVPWAPGQPRRPRQQVHYEYCVRLEFEGGRSRWYVDDCFEAYGYICKSEEPPPRLTEKKRFGYNWEWGNHIYKFIPLPWNGLSWTEAERYCKEMEGGHLLSIRTLKESRWVTERIRQIRRILGFSKFWIGASDFGHHGVYEWSDKNHPVTFTRWAPGEPSYFTKNRKEDCVAIHADPDWGKWSDESCVMEMPFACKTRLCVGKTDLAFIMDSSSVSEGNFQETKSFVWDVITNFEISHNDTRVGVIRYSTRASVMFDFQFSADNNILLLKETFDNIQPAEGETKTERALQLALTDLFSAEGGSRPEDVPKILVVITDGRSESALAVARASMALKENHVTIVSVGIGEEVDIEELLSMASTADDAIRVSTFAALKKRVGRIRDIVCDEMVENQNRNEPEDEEN</sequence>
<dbReference type="InterPro" id="IPR001304">
    <property type="entry name" value="C-type_lectin-like"/>
</dbReference>
<dbReference type="InterPro" id="IPR016187">
    <property type="entry name" value="CTDL_fold"/>
</dbReference>
<evidence type="ECO:0000313" key="6">
    <source>
        <dbReference type="Proteomes" id="UP001163046"/>
    </source>
</evidence>
<dbReference type="AlphaFoldDB" id="A0A9W9YAF6"/>
<dbReference type="Pfam" id="PF00092">
    <property type="entry name" value="VWA"/>
    <property type="match status" value="1"/>
</dbReference>
<protein>
    <submittedName>
        <fullName evidence="5">Uncharacterized protein</fullName>
    </submittedName>
</protein>
<dbReference type="InterPro" id="IPR002035">
    <property type="entry name" value="VWF_A"/>
</dbReference>
<dbReference type="Proteomes" id="UP001163046">
    <property type="component" value="Unassembled WGS sequence"/>
</dbReference>
<evidence type="ECO:0000259" key="3">
    <source>
        <dbReference type="PROSITE" id="PS50041"/>
    </source>
</evidence>
<keyword evidence="6" id="KW-1185">Reference proteome</keyword>
<dbReference type="InterPro" id="IPR050111">
    <property type="entry name" value="C-type_lectin/snaclec_domain"/>
</dbReference>
<dbReference type="EMBL" id="MU827838">
    <property type="protein sequence ID" value="KAJ7319189.1"/>
    <property type="molecule type" value="Genomic_DNA"/>
</dbReference>
<keyword evidence="1" id="KW-1015">Disulfide bond</keyword>
<dbReference type="SUPFAM" id="SSF56436">
    <property type="entry name" value="C-type lectin-like"/>
    <property type="match status" value="2"/>
</dbReference>
<proteinExistence type="predicted"/>
<dbReference type="Gene3D" id="3.40.50.410">
    <property type="entry name" value="von Willebrand factor, type A domain"/>
    <property type="match status" value="1"/>
</dbReference>
<dbReference type="Pfam" id="PF00059">
    <property type="entry name" value="Lectin_C"/>
    <property type="match status" value="2"/>
</dbReference>
<keyword evidence="2" id="KW-0732">Signal</keyword>
<dbReference type="Gene3D" id="3.10.100.10">
    <property type="entry name" value="Mannose-Binding Protein A, subunit A"/>
    <property type="match status" value="2"/>
</dbReference>
<dbReference type="InterPro" id="IPR016186">
    <property type="entry name" value="C-type_lectin-like/link_sf"/>
</dbReference>
<evidence type="ECO:0000256" key="2">
    <source>
        <dbReference type="SAM" id="SignalP"/>
    </source>
</evidence>
<dbReference type="PROSITE" id="PS50234">
    <property type="entry name" value="VWFA"/>
    <property type="match status" value="1"/>
</dbReference>
<dbReference type="SMART" id="SM00327">
    <property type="entry name" value="VWA"/>
    <property type="match status" value="1"/>
</dbReference>
<name>A0A9W9YAF6_9CNID</name>
<comment type="caution">
    <text evidence="5">The sequence shown here is derived from an EMBL/GenBank/DDBJ whole genome shotgun (WGS) entry which is preliminary data.</text>
</comment>
<feature type="signal peptide" evidence="2">
    <location>
        <begin position="1"/>
        <end position="25"/>
    </location>
</feature>
<dbReference type="SMART" id="SM00034">
    <property type="entry name" value="CLECT"/>
    <property type="match status" value="2"/>
</dbReference>
<feature type="domain" description="VWFA" evidence="4">
    <location>
        <begin position="323"/>
        <end position="498"/>
    </location>
</feature>
<feature type="chain" id="PRO_5040756045" evidence="2">
    <location>
        <begin position="26"/>
        <end position="520"/>
    </location>
</feature>
<dbReference type="PROSITE" id="PS50041">
    <property type="entry name" value="C_TYPE_LECTIN_2"/>
    <property type="match status" value="2"/>
</dbReference>
<dbReference type="SUPFAM" id="SSF53300">
    <property type="entry name" value="vWA-like"/>
    <property type="match status" value="1"/>
</dbReference>
<organism evidence="5 6">
    <name type="scientific">Desmophyllum pertusum</name>
    <dbReference type="NCBI Taxonomy" id="174260"/>
    <lineage>
        <taxon>Eukaryota</taxon>
        <taxon>Metazoa</taxon>
        <taxon>Cnidaria</taxon>
        <taxon>Anthozoa</taxon>
        <taxon>Hexacorallia</taxon>
        <taxon>Scleractinia</taxon>
        <taxon>Caryophylliina</taxon>
        <taxon>Caryophylliidae</taxon>
        <taxon>Desmophyllum</taxon>
    </lineage>
</organism>
<dbReference type="CDD" id="cd01450">
    <property type="entry name" value="vWFA_subfamily_ECM"/>
    <property type="match status" value="1"/>
</dbReference>
<evidence type="ECO:0000259" key="4">
    <source>
        <dbReference type="PROSITE" id="PS50234"/>
    </source>
</evidence>
<dbReference type="CDD" id="cd00037">
    <property type="entry name" value="CLECT"/>
    <property type="match status" value="2"/>
</dbReference>
<evidence type="ECO:0000256" key="1">
    <source>
        <dbReference type="ARBA" id="ARBA00023157"/>
    </source>
</evidence>
<dbReference type="InterPro" id="IPR018378">
    <property type="entry name" value="C-type_lectin_CS"/>
</dbReference>